<reference evidence="3" key="1">
    <citation type="submission" date="2014-09" db="EMBL/GenBank/DDBJ databases">
        <title>Genome sequence of the luminous mushroom Mycena chlorophos for searching fungal bioluminescence genes.</title>
        <authorList>
            <person name="Tanaka Y."/>
            <person name="Kasuga D."/>
            <person name="Oba Y."/>
            <person name="Hase S."/>
            <person name="Sato K."/>
            <person name="Oba Y."/>
            <person name="Sakakibara Y."/>
        </authorList>
    </citation>
    <scope>NUCLEOTIDE SEQUENCE</scope>
</reference>
<evidence type="ECO:0000256" key="2">
    <source>
        <dbReference type="SAM" id="SignalP"/>
    </source>
</evidence>
<feature type="compositionally biased region" description="Pro residues" evidence="1">
    <location>
        <begin position="491"/>
        <end position="510"/>
    </location>
</feature>
<evidence type="ECO:0000313" key="3">
    <source>
        <dbReference type="EMBL" id="GAT42576.1"/>
    </source>
</evidence>
<gene>
    <name evidence="3" type="ORF">MCHLO_00288</name>
</gene>
<sequence>MSVYALPIPLILLVHLHLLQYPHENKPEYDHNLFDAKHRGLKERLRTMEDVAFFLVKKIEGREKAKKLLPNYPCTQPSDAGPFRASLAKYLDGLRHAAMHPPSSKDSKSAGKAVVASTSSLGSVPIVAAWWAQVVVRKSILDECTGERFERLMLALSTHALYKGSGKLATVDYSTALRTQPSVYSTRLGSFKEMHGLWIHRATQHGHRQQNLNLLRTSLERGPRKYASISAQKLQALAEARIKELRQGLWAGAVADRALLVLMDALGLRDDVQIADEGGEKQELPDRRPKLKPARIPPLPLPIAAAHHPAELKKLSQRIFPRANTTNDSTMEATPETKDSPTRRLQDADQQSRQVRRLAMTDALARTRKSTSMHATRLREVQERQTRPLLKFNLKPKSQLKAPTMARHREKPRTVQLKLWQPEPVTEINFEPTISDAELRSFGRGLSLTSTSLAAEVTAVRDSLGHVFKLPMAAKHRPAGRKTVTVSPTRSPGPTPSAPHTPPSTRPASPPETVKPARTRTREVKVPPPPLPVHEPSSSDASVQLDEYEYDEGHSASFSVRDLLLRADTTQFDFISSGTGTESDEGLDLEEGSFVWE</sequence>
<feature type="chain" id="PRO_5046454480" description="HAUS augmin-like complex subunit 6 N-terminal domain-containing protein" evidence="2">
    <location>
        <begin position="25"/>
        <end position="597"/>
    </location>
</feature>
<dbReference type="EMBL" id="DF838098">
    <property type="protein sequence ID" value="GAT42576.1"/>
    <property type="molecule type" value="Genomic_DNA"/>
</dbReference>
<proteinExistence type="predicted"/>
<feature type="region of interest" description="Disordered" evidence="1">
    <location>
        <begin position="574"/>
        <end position="597"/>
    </location>
</feature>
<feature type="region of interest" description="Disordered" evidence="1">
    <location>
        <begin position="322"/>
        <end position="354"/>
    </location>
</feature>
<feature type="signal peptide" evidence="2">
    <location>
        <begin position="1"/>
        <end position="24"/>
    </location>
</feature>
<name>A0ABQ0KUJ3_MYCCL</name>
<evidence type="ECO:0000313" key="4">
    <source>
        <dbReference type="Proteomes" id="UP000815677"/>
    </source>
</evidence>
<keyword evidence="4" id="KW-1185">Reference proteome</keyword>
<dbReference type="Proteomes" id="UP000815677">
    <property type="component" value="Unassembled WGS sequence"/>
</dbReference>
<organism evidence="3 4">
    <name type="scientific">Mycena chlorophos</name>
    <name type="common">Agaric fungus</name>
    <name type="synonym">Agaricus chlorophos</name>
    <dbReference type="NCBI Taxonomy" id="658473"/>
    <lineage>
        <taxon>Eukaryota</taxon>
        <taxon>Fungi</taxon>
        <taxon>Dikarya</taxon>
        <taxon>Basidiomycota</taxon>
        <taxon>Agaricomycotina</taxon>
        <taxon>Agaricomycetes</taxon>
        <taxon>Agaricomycetidae</taxon>
        <taxon>Agaricales</taxon>
        <taxon>Marasmiineae</taxon>
        <taxon>Mycenaceae</taxon>
        <taxon>Mycena</taxon>
    </lineage>
</organism>
<feature type="region of interest" description="Disordered" evidence="1">
    <location>
        <begin position="473"/>
        <end position="541"/>
    </location>
</feature>
<feature type="compositionally biased region" description="Polar residues" evidence="1">
    <location>
        <begin position="323"/>
        <end position="332"/>
    </location>
</feature>
<keyword evidence="2" id="KW-0732">Signal</keyword>
<feature type="compositionally biased region" description="Acidic residues" evidence="1">
    <location>
        <begin position="582"/>
        <end position="591"/>
    </location>
</feature>
<feature type="compositionally biased region" description="Basic and acidic residues" evidence="1">
    <location>
        <begin position="335"/>
        <end position="347"/>
    </location>
</feature>
<accession>A0ABQ0KUJ3</accession>
<evidence type="ECO:0008006" key="5">
    <source>
        <dbReference type="Google" id="ProtNLM"/>
    </source>
</evidence>
<protein>
    <recommendedName>
        <fullName evidence="5">HAUS augmin-like complex subunit 6 N-terminal domain-containing protein</fullName>
    </recommendedName>
</protein>
<evidence type="ECO:0000256" key="1">
    <source>
        <dbReference type="SAM" id="MobiDB-lite"/>
    </source>
</evidence>